<dbReference type="PROSITE" id="PS50887">
    <property type="entry name" value="GGDEF"/>
    <property type="match status" value="1"/>
</dbReference>
<name>A0A9X4F6F7_9VIBR</name>
<organism evidence="3 4">
    <name type="scientific">Vibrio aestuarianus</name>
    <dbReference type="NCBI Taxonomy" id="28171"/>
    <lineage>
        <taxon>Bacteria</taxon>
        <taxon>Pseudomonadati</taxon>
        <taxon>Pseudomonadota</taxon>
        <taxon>Gammaproteobacteria</taxon>
        <taxon>Vibrionales</taxon>
        <taxon>Vibrionaceae</taxon>
        <taxon>Vibrio</taxon>
    </lineage>
</organism>
<evidence type="ECO:0000256" key="1">
    <source>
        <dbReference type="SAM" id="Phobius"/>
    </source>
</evidence>
<feature type="domain" description="GGDEF" evidence="2">
    <location>
        <begin position="221"/>
        <end position="363"/>
    </location>
</feature>
<dbReference type="InterPro" id="IPR029787">
    <property type="entry name" value="Nucleotide_cyclase"/>
</dbReference>
<keyword evidence="1" id="KW-0812">Transmembrane</keyword>
<dbReference type="EMBL" id="JAKNAX010000010">
    <property type="protein sequence ID" value="MDE1345933.1"/>
    <property type="molecule type" value="Genomic_DNA"/>
</dbReference>
<comment type="caution">
    <text evidence="3">The sequence shown here is derived from an EMBL/GenBank/DDBJ whole genome shotgun (WGS) entry which is preliminary data.</text>
</comment>
<dbReference type="CDD" id="cd01949">
    <property type="entry name" value="GGDEF"/>
    <property type="match status" value="1"/>
</dbReference>
<dbReference type="NCBIfam" id="TIGR00254">
    <property type="entry name" value="GGDEF"/>
    <property type="match status" value="1"/>
</dbReference>
<accession>A0A9X4F6F7</accession>
<feature type="transmembrane region" description="Helical" evidence="1">
    <location>
        <begin position="125"/>
        <end position="146"/>
    </location>
</feature>
<dbReference type="AlphaFoldDB" id="A0A9X4F6F7"/>
<feature type="transmembrane region" description="Helical" evidence="1">
    <location>
        <begin position="53"/>
        <end position="71"/>
    </location>
</feature>
<sequence>MAHDVHSFVADKLSEVVLTKHHRQRMMVFALTLFGIVFLGVFSGYCFYKGQTLLATTLAFYTGFGLLTVWLLTRWRTVGLVCLSAIIYSLSLYLVITGGYEGTGVMWVYPLAAIGIFINQFKHGLLLSFLFITGVFITLAFQLSIYEYSHVMSIRLVITLIALSGMCHILIYFQSQMDDYILKMHEEGIHELAYIDSLTKLANRSSFNSVLYHSMQLTHHYQSAIIYIDLDNFKNINDRYGHNYGDIVLAEFGLKLKAVTEQYLQQSLGAYDVARIGGDEFAIYVKEYASEQDVVNMANEIIALFSSQQLSSLKKVVSDVGASIGIAFVDTEKMDLSDSLTIADRAMYQAKKAGKGKVCVAEVGSEIKRSYGTNPSENAW</sequence>
<dbReference type="PANTHER" id="PTHR46663">
    <property type="entry name" value="DIGUANYLATE CYCLASE DGCT-RELATED"/>
    <property type="match status" value="1"/>
</dbReference>
<keyword evidence="1" id="KW-0472">Membrane</keyword>
<proteinExistence type="predicted"/>
<keyword evidence="1" id="KW-1133">Transmembrane helix</keyword>
<feature type="transmembrane region" description="Helical" evidence="1">
    <location>
        <begin position="152"/>
        <end position="173"/>
    </location>
</feature>
<dbReference type="Proteomes" id="UP001140978">
    <property type="component" value="Unassembled WGS sequence"/>
</dbReference>
<feature type="transmembrane region" description="Helical" evidence="1">
    <location>
        <begin position="28"/>
        <end position="47"/>
    </location>
</feature>
<dbReference type="RefSeq" id="WP_176312991.1">
    <property type="nucleotide sequence ID" value="NZ_JAKNAX010000010.1"/>
</dbReference>
<dbReference type="Gene3D" id="3.30.70.270">
    <property type="match status" value="1"/>
</dbReference>
<reference evidence="3" key="1">
    <citation type="submission" date="2022-02" db="EMBL/GenBank/DDBJ databases">
        <title>Emergence and expansion in Europe of a Vibrio aestuarianus clonal complex pathogenic for oysters.</title>
        <authorList>
            <person name="Mesnil A."/>
            <person name="Travers M.-A."/>
        </authorList>
    </citation>
    <scope>NUCLEOTIDE SEQUENCE</scope>
    <source>
        <strain evidence="3">19_064_15T1</strain>
    </source>
</reference>
<evidence type="ECO:0000259" key="2">
    <source>
        <dbReference type="PROSITE" id="PS50887"/>
    </source>
</evidence>
<dbReference type="InterPro" id="IPR052163">
    <property type="entry name" value="DGC-Regulatory_Protein"/>
</dbReference>
<dbReference type="InterPro" id="IPR043128">
    <property type="entry name" value="Rev_trsase/Diguanyl_cyclase"/>
</dbReference>
<dbReference type="InterPro" id="IPR000160">
    <property type="entry name" value="GGDEF_dom"/>
</dbReference>
<dbReference type="PANTHER" id="PTHR46663:SF2">
    <property type="entry name" value="GGDEF DOMAIN-CONTAINING PROTEIN"/>
    <property type="match status" value="1"/>
</dbReference>
<evidence type="ECO:0000313" key="3">
    <source>
        <dbReference type="EMBL" id="MDE1345933.1"/>
    </source>
</evidence>
<feature type="transmembrane region" description="Helical" evidence="1">
    <location>
        <begin position="78"/>
        <end position="96"/>
    </location>
</feature>
<dbReference type="SUPFAM" id="SSF55073">
    <property type="entry name" value="Nucleotide cyclase"/>
    <property type="match status" value="1"/>
</dbReference>
<dbReference type="SMART" id="SM00267">
    <property type="entry name" value="GGDEF"/>
    <property type="match status" value="1"/>
</dbReference>
<gene>
    <name evidence="3" type="ORF">L9X51_05715</name>
</gene>
<protein>
    <submittedName>
        <fullName evidence="3">GGDEF domain-containing protein</fullName>
    </submittedName>
</protein>
<feature type="transmembrane region" description="Helical" evidence="1">
    <location>
        <begin position="102"/>
        <end position="118"/>
    </location>
</feature>
<evidence type="ECO:0000313" key="4">
    <source>
        <dbReference type="Proteomes" id="UP001140978"/>
    </source>
</evidence>
<dbReference type="Pfam" id="PF00990">
    <property type="entry name" value="GGDEF"/>
    <property type="match status" value="1"/>
</dbReference>